<dbReference type="AlphaFoldDB" id="A0A240U9Y3"/>
<evidence type="ECO:0000313" key="1">
    <source>
        <dbReference type="EMBL" id="ART57849.1"/>
    </source>
</evidence>
<accession>A0A240U9Y3</accession>
<sequence length="240" mass="25928">MSTEPTTAHRYAVYFAPAPGTLGWLAGSHWLGRCAAQLQPLPQLDIAGVTKDDLHRLTAAPRRYGWHGTLKAPFVLAPGVDWATLHQAVQAIASGLQPFTLPPMQVERLDDFLALVPMASAAAQAPIHQAAAACVTQLQPLAAALPPAELARRRAGGLTPRQDELLQRWGYPFVLEEFRFHMSLTGPLSLVHADAQALVHDAAEQFFADLPPLKFNSLALFAEPTPGADFVLLDHLEMGA</sequence>
<organism evidence="1 2">
    <name type="scientific">Acidovorax carolinensis</name>
    <dbReference type="NCBI Taxonomy" id="553814"/>
    <lineage>
        <taxon>Bacteria</taxon>
        <taxon>Pseudomonadati</taxon>
        <taxon>Pseudomonadota</taxon>
        <taxon>Betaproteobacteria</taxon>
        <taxon>Burkholderiales</taxon>
        <taxon>Comamonadaceae</taxon>
        <taxon>Acidovorax</taxon>
    </lineage>
</organism>
<proteinExistence type="predicted"/>
<evidence type="ECO:0000313" key="2">
    <source>
        <dbReference type="Proteomes" id="UP000194440"/>
    </source>
</evidence>
<dbReference type="PIRSF" id="PIRSF033328">
    <property type="entry name" value="Phest_Mll4975"/>
    <property type="match status" value="1"/>
</dbReference>
<evidence type="ECO:0008006" key="3">
    <source>
        <dbReference type="Google" id="ProtNLM"/>
    </source>
</evidence>
<reference evidence="1" key="1">
    <citation type="submission" date="2017-05" db="EMBL/GenBank/DDBJ databases">
        <title>Polyphasic characterization of four soil-derived phenanthrene-degrading Acidovorax strains and proposal of Acidovorax phenanthrenivorans sp. nov.</title>
        <authorList>
            <person name="Singleton D."/>
            <person name="Lee J."/>
            <person name="Dickey A.N."/>
            <person name="Stroud A."/>
            <person name="Scholl E.H."/>
            <person name="Wright F.A."/>
            <person name="Aitken M.D."/>
        </authorList>
    </citation>
    <scope>NUCLEOTIDE SEQUENCE</scope>
    <source>
        <strain evidence="1">P4</strain>
    </source>
</reference>
<dbReference type="KEGG" id="acip:CBP36_02365"/>
<dbReference type="Proteomes" id="UP000194440">
    <property type="component" value="Chromosome"/>
</dbReference>
<protein>
    <recommendedName>
        <fullName evidence="3">Phosphonate metabolism protein</fullName>
    </recommendedName>
</protein>
<dbReference type="OrthoDB" id="5801437at2"/>
<keyword evidence="2" id="KW-1185">Reference proteome</keyword>
<gene>
    <name evidence="1" type="ORF">CBP36_02365</name>
</gene>
<dbReference type="RefSeq" id="WP_086926425.1">
    <property type="nucleotide sequence ID" value="NZ_CP021366.1"/>
</dbReference>
<dbReference type="InterPro" id="IPR009389">
    <property type="entry name" value="DUF1045"/>
</dbReference>
<dbReference type="Pfam" id="PF06299">
    <property type="entry name" value="DUF1045"/>
    <property type="match status" value="1"/>
</dbReference>
<dbReference type="EMBL" id="CP021366">
    <property type="protein sequence ID" value="ART57849.1"/>
    <property type="molecule type" value="Genomic_DNA"/>
</dbReference>
<name>A0A240U9Y3_9BURK</name>